<keyword evidence="1" id="KW-0812">Transmembrane</keyword>
<dbReference type="Proteomes" id="UP000271603">
    <property type="component" value="Chromosome"/>
</dbReference>
<dbReference type="RefSeq" id="WP_071889252.1">
    <property type="nucleotide sequence ID" value="NZ_CBIFXG010000011.1"/>
</dbReference>
<keyword evidence="1" id="KW-1133">Transmembrane helix</keyword>
<dbReference type="AlphaFoldDB" id="A0A3S4JQW9"/>
<reference evidence="2 3" key="1">
    <citation type="submission" date="2018-12" db="EMBL/GenBank/DDBJ databases">
        <authorList>
            <consortium name="Pathogen Informatics"/>
        </authorList>
    </citation>
    <scope>NUCLEOTIDE SEQUENCE [LARGE SCALE GENOMIC DNA]</scope>
    <source>
        <strain evidence="2 3">NCTC9419</strain>
    </source>
</reference>
<accession>A0A3S4JQW9</accession>
<name>A0A3S4JQW9_SERRU</name>
<dbReference type="EMBL" id="LR134155">
    <property type="protein sequence ID" value="VEA70615.1"/>
    <property type="molecule type" value="Genomic_DNA"/>
</dbReference>
<evidence type="ECO:0000313" key="3">
    <source>
        <dbReference type="Proteomes" id="UP000271603"/>
    </source>
</evidence>
<gene>
    <name evidence="2" type="ORF">NCTC9419_02122</name>
</gene>
<protein>
    <submittedName>
        <fullName evidence="2">Uncharacterized protein</fullName>
    </submittedName>
</protein>
<feature type="transmembrane region" description="Helical" evidence="1">
    <location>
        <begin position="20"/>
        <end position="40"/>
    </location>
</feature>
<organism evidence="2 3">
    <name type="scientific">Serratia rubidaea</name>
    <name type="common">Serratia marinorubra</name>
    <dbReference type="NCBI Taxonomy" id="61652"/>
    <lineage>
        <taxon>Bacteria</taxon>
        <taxon>Pseudomonadati</taxon>
        <taxon>Pseudomonadota</taxon>
        <taxon>Gammaproteobacteria</taxon>
        <taxon>Enterobacterales</taxon>
        <taxon>Yersiniaceae</taxon>
        <taxon>Serratia</taxon>
    </lineage>
</organism>
<evidence type="ECO:0000313" key="2">
    <source>
        <dbReference type="EMBL" id="VEA70615.1"/>
    </source>
</evidence>
<sequence length="160" mass="18587">MSRPLPDELIPWLQRPGWQLLALQWLLLGILLALPGLGLIRGEWRQSERLSDEVRQQAQRVGQLQRQLASLPPLATLEQQIAQQRERQPNEPELSAVLQQAGVRLLRWQRQEQPPQQRLQLRSDYFTVLQLLESLPGTVRISQLTLEMRPEGLSTQWLLQ</sequence>
<evidence type="ECO:0000256" key="1">
    <source>
        <dbReference type="SAM" id="Phobius"/>
    </source>
</evidence>
<dbReference type="STRING" id="61652.AXX16_0805"/>
<proteinExistence type="predicted"/>
<keyword evidence="1" id="KW-0472">Membrane</keyword>